<evidence type="ECO:0000313" key="3">
    <source>
        <dbReference type="Proteomes" id="UP001153269"/>
    </source>
</evidence>
<feature type="region of interest" description="Disordered" evidence="1">
    <location>
        <begin position="44"/>
        <end position="74"/>
    </location>
</feature>
<protein>
    <submittedName>
        <fullName evidence="2">Uncharacterized protein</fullName>
    </submittedName>
</protein>
<feature type="compositionally biased region" description="Polar residues" evidence="1">
    <location>
        <begin position="44"/>
        <end position="57"/>
    </location>
</feature>
<dbReference type="AlphaFoldDB" id="A0A9N7VSN3"/>
<evidence type="ECO:0000256" key="1">
    <source>
        <dbReference type="SAM" id="MobiDB-lite"/>
    </source>
</evidence>
<dbReference type="EMBL" id="CADEAL010004179">
    <property type="protein sequence ID" value="CAB1453611.1"/>
    <property type="molecule type" value="Genomic_DNA"/>
</dbReference>
<evidence type="ECO:0000313" key="2">
    <source>
        <dbReference type="EMBL" id="CAB1453611.1"/>
    </source>
</evidence>
<proteinExistence type="predicted"/>
<gene>
    <name evidence="2" type="ORF">PLEPLA_LOCUS41367</name>
</gene>
<accession>A0A9N7VSN3</accession>
<reference evidence="2" key="1">
    <citation type="submission" date="2020-03" db="EMBL/GenBank/DDBJ databases">
        <authorList>
            <person name="Weist P."/>
        </authorList>
    </citation>
    <scope>NUCLEOTIDE SEQUENCE</scope>
</reference>
<keyword evidence="3" id="KW-1185">Reference proteome</keyword>
<name>A0A9N7VSN3_PLEPL</name>
<organism evidence="2 3">
    <name type="scientific">Pleuronectes platessa</name>
    <name type="common">European plaice</name>
    <dbReference type="NCBI Taxonomy" id="8262"/>
    <lineage>
        <taxon>Eukaryota</taxon>
        <taxon>Metazoa</taxon>
        <taxon>Chordata</taxon>
        <taxon>Craniata</taxon>
        <taxon>Vertebrata</taxon>
        <taxon>Euteleostomi</taxon>
        <taxon>Actinopterygii</taxon>
        <taxon>Neopterygii</taxon>
        <taxon>Teleostei</taxon>
        <taxon>Neoteleostei</taxon>
        <taxon>Acanthomorphata</taxon>
        <taxon>Carangaria</taxon>
        <taxon>Pleuronectiformes</taxon>
        <taxon>Pleuronectoidei</taxon>
        <taxon>Pleuronectidae</taxon>
        <taxon>Pleuronectes</taxon>
    </lineage>
</organism>
<comment type="caution">
    <text evidence="2">The sequence shown here is derived from an EMBL/GenBank/DDBJ whole genome shotgun (WGS) entry which is preliminary data.</text>
</comment>
<sequence length="143" mass="16258">MVVEPPPHPFYPLFVFVFEEDKSAAEYSLCLSANQTRKEQASNDYLATSNTHQTNNRAADREKRRGPATIPRPSFTNYTEYLLTVYHVLGRGSSSHLQANEGDKRRMKRMRGKEVLKTGLPPPLLPSYPLSPLSHRLRNSTSQ</sequence>
<dbReference type="Proteomes" id="UP001153269">
    <property type="component" value="Unassembled WGS sequence"/>
</dbReference>
<feature type="region of interest" description="Disordered" evidence="1">
    <location>
        <begin position="93"/>
        <end position="143"/>
    </location>
</feature>